<feature type="domain" description="Bulb-type lectin" evidence="7">
    <location>
        <begin position="142"/>
        <end position="269"/>
    </location>
</feature>
<evidence type="ECO:0000256" key="4">
    <source>
        <dbReference type="PROSITE-ProRule" id="PRU00076"/>
    </source>
</evidence>
<dbReference type="FunFam" id="2.90.10.10:FF:000026">
    <property type="entry name" value="Serine/threonine-protein kinase"/>
    <property type="match status" value="1"/>
</dbReference>
<comment type="caution">
    <text evidence="4">Lacks conserved residue(s) required for the propagation of feature annotation.</text>
</comment>
<sequence>MAFTIIFLIFLFSTIKAQQSSTSINLSSSLTTTGTNSWLSPSGLYAFGFYRQGGRYAVGVFAAGIPENTVVWTANRDDLPVRGSATLAFSAGRLVLNTTTGQNKSIANVSDLISAASILDSGNFVLYNSARDIIWQSFDDPTDTILPSQRLVAGKQLISGIEEGDPSTGLFRLKMQEDGHLVSYPLQSPDTPSYAYWASGTWGTGNNITLNLDDNGHLYLLNETGGNTIRNLSAAESSNDGKIYRMTLDADGIFRVYSLTMDPKGNWSVMWLSTTDKCGPRGLCGINGYCVQNDNDADCRCLPGFNFINPEDWSLGCKRSSAAVSCNNANGSNVELAMTKLDNMLWDDQSYMEIKLANKDDCEQSCLEDCHCEVALYSDTQGCRKQKIPPRYGVRSVDYPQVAFIKIALIKKEMRLECW</sequence>
<evidence type="ECO:0000256" key="1">
    <source>
        <dbReference type="ARBA" id="ARBA00022729"/>
    </source>
</evidence>
<dbReference type="InterPro" id="IPR036426">
    <property type="entry name" value="Bulb-type_lectin_dom_sf"/>
</dbReference>
<proteinExistence type="predicted"/>
<dbReference type="AlphaFoldDB" id="A0AAV6IMQ9"/>
<dbReference type="CDD" id="cd00053">
    <property type="entry name" value="EGF"/>
    <property type="match status" value="1"/>
</dbReference>
<dbReference type="InterPro" id="IPR000858">
    <property type="entry name" value="S_locus_glycoprot_dom"/>
</dbReference>
<organism evidence="8 9">
    <name type="scientific">Rhododendron griersonianum</name>
    <dbReference type="NCBI Taxonomy" id="479676"/>
    <lineage>
        <taxon>Eukaryota</taxon>
        <taxon>Viridiplantae</taxon>
        <taxon>Streptophyta</taxon>
        <taxon>Embryophyta</taxon>
        <taxon>Tracheophyta</taxon>
        <taxon>Spermatophyta</taxon>
        <taxon>Magnoliopsida</taxon>
        <taxon>eudicotyledons</taxon>
        <taxon>Gunneridae</taxon>
        <taxon>Pentapetalae</taxon>
        <taxon>asterids</taxon>
        <taxon>Ericales</taxon>
        <taxon>Ericaceae</taxon>
        <taxon>Ericoideae</taxon>
        <taxon>Rhodoreae</taxon>
        <taxon>Rhododendron</taxon>
    </lineage>
</organism>
<comment type="caution">
    <text evidence="8">The sequence shown here is derived from an EMBL/GenBank/DDBJ whole genome shotgun (WGS) entry which is preliminary data.</text>
</comment>
<evidence type="ECO:0000313" key="9">
    <source>
        <dbReference type="Proteomes" id="UP000823749"/>
    </source>
</evidence>
<dbReference type="SMART" id="SM00108">
    <property type="entry name" value="B_lectin"/>
    <property type="match status" value="2"/>
</dbReference>
<evidence type="ECO:0000256" key="5">
    <source>
        <dbReference type="SAM" id="SignalP"/>
    </source>
</evidence>
<dbReference type="PANTHER" id="PTHR47976">
    <property type="entry name" value="G-TYPE LECTIN S-RECEPTOR-LIKE SERINE/THREONINE-PROTEIN KINASE SD2-5"/>
    <property type="match status" value="1"/>
</dbReference>
<dbReference type="PROSITE" id="PS50927">
    <property type="entry name" value="BULB_LECTIN"/>
    <property type="match status" value="2"/>
</dbReference>
<keyword evidence="9" id="KW-1185">Reference proteome</keyword>
<reference evidence="8" key="1">
    <citation type="submission" date="2020-08" db="EMBL/GenBank/DDBJ databases">
        <title>Plant Genome Project.</title>
        <authorList>
            <person name="Zhang R.-G."/>
        </authorList>
    </citation>
    <scope>NUCLEOTIDE SEQUENCE</scope>
    <source>
        <strain evidence="8">WSP0</strain>
        <tissue evidence="8">Leaf</tissue>
    </source>
</reference>
<dbReference type="Gene3D" id="2.90.10.10">
    <property type="entry name" value="Bulb-type lectin domain"/>
    <property type="match status" value="2"/>
</dbReference>
<dbReference type="SUPFAM" id="SSF51110">
    <property type="entry name" value="alpha-D-mannose-specific plant lectins"/>
    <property type="match status" value="2"/>
</dbReference>
<keyword evidence="3" id="KW-0325">Glycoprotein</keyword>
<protein>
    <submittedName>
        <fullName evidence="8">Uncharacterized protein</fullName>
    </submittedName>
</protein>
<dbReference type="GO" id="GO:0048544">
    <property type="term" value="P:recognition of pollen"/>
    <property type="evidence" value="ECO:0007669"/>
    <property type="project" value="InterPro"/>
</dbReference>
<feature type="signal peptide" evidence="5">
    <location>
        <begin position="1"/>
        <end position="17"/>
    </location>
</feature>
<dbReference type="PROSITE" id="PS50026">
    <property type="entry name" value="EGF_3"/>
    <property type="match status" value="1"/>
</dbReference>
<keyword evidence="2" id="KW-1015">Disulfide bond</keyword>
<dbReference type="Pfam" id="PF00954">
    <property type="entry name" value="S_locus_glycop"/>
    <property type="match status" value="1"/>
</dbReference>
<dbReference type="Pfam" id="PF01453">
    <property type="entry name" value="B_lectin"/>
    <property type="match status" value="1"/>
</dbReference>
<accession>A0AAV6IMQ9</accession>
<evidence type="ECO:0000256" key="2">
    <source>
        <dbReference type="ARBA" id="ARBA00023157"/>
    </source>
</evidence>
<keyword evidence="4" id="KW-0245">EGF-like domain</keyword>
<name>A0AAV6IMQ9_9ERIC</name>
<dbReference type="Proteomes" id="UP000823749">
    <property type="component" value="Chromosome 10"/>
</dbReference>
<feature type="domain" description="Bulb-type lectin" evidence="7">
    <location>
        <begin position="23"/>
        <end position="139"/>
    </location>
</feature>
<dbReference type="InterPro" id="IPR051343">
    <property type="entry name" value="G-type_lectin_kinases/EP1-like"/>
</dbReference>
<dbReference type="PANTHER" id="PTHR47976:SF7">
    <property type="entry name" value="RECEPTOR-LIKE SERINE_THREONINE-PROTEIN KINASE"/>
    <property type="match status" value="1"/>
</dbReference>
<evidence type="ECO:0000313" key="8">
    <source>
        <dbReference type="EMBL" id="KAG5529165.1"/>
    </source>
</evidence>
<dbReference type="InterPro" id="IPR001480">
    <property type="entry name" value="Bulb-type_lectin_dom"/>
</dbReference>
<evidence type="ECO:0000256" key="3">
    <source>
        <dbReference type="ARBA" id="ARBA00023180"/>
    </source>
</evidence>
<gene>
    <name evidence="8" type="ORF">RHGRI_029746</name>
</gene>
<feature type="chain" id="PRO_5043518145" evidence="5">
    <location>
        <begin position="18"/>
        <end position="419"/>
    </location>
</feature>
<dbReference type="EMBL" id="JACTNZ010000010">
    <property type="protein sequence ID" value="KAG5529165.1"/>
    <property type="molecule type" value="Genomic_DNA"/>
</dbReference>
<feature type="domain" description="EGF-like" evidence="6">
    <location>
        <begin position="274"/>
        <end position="311"/>
    </location>
</feature>
<evidence type="ECO:0000259" key="6">
    <source>
        <dbReference type="PROSITE" id="PS50026"/>
    </source>
</evidence>
<dbReference type="InterPro" id="IPR000742">
    <property type="entry name" value="EGF"/>
</dbReference>
<evidence type="ECO:0000259" key="7">
    <source>
        <dbReference type="PROSITE" id="PS50927"/>
    </source>
</evidence>
<dbReference type="FunFam" id="2.90.10.30:FF:000001">
    <property type="entry name" value="Serine/threonine-protein kinase"/>
    <property type="match status" value="1"/>
</dbReference>
<keyword evidence="1 5" id="KW-0732">Signal</keyword>